<keyword evidence="3 5" id="KW-1133">Transmembrane helix</keyword>
<dbReference type="OrthoDB" id="2594468at2"/>
<feature type="domain" description="Methylamine utilisation protein MauE" evidence="6">
    <location>
        <begin position="8"/>
        <end position="135"/>
    </location>
</feature>
<dbReference type="EMBL" id="FTOD01000003">
    <property type="protein sequence ID" value="SIS65929.1"/>
    <property type="molecule type" value="Genomic_DNA"/>
</dbReference>
<sequence length="186" mass="20476">MAGEDGAMFYSVLTIYLCLIFLFSAISKLIRIRSFVELARAYEVLPSPWDRIFACLLPFLEMGSVVLLLFRQTNVWGLLILVGLLSAFAWAVGSVIRSGRVITCGCYGKFMDARADGFTLVKIASLFVVCIVLLWGRTSGAGIDIRALPITGGAILFLFTLLAQKTWISHQNSLAGLQHLQKGERP</sequence>
<feature type="transmembrane region" description="Helical" evidence="5">
    <location>
        <begin position="76"/>
        <end position="96"/>
    </location>
</feature>
<evidence type="ECO:0000256" key="5">
    <source>
        <dbReference type="SAM" id="Phobius"/>
    </source>
</evidence>
<dbReference type="GO" id="GO:0016020">
    <property type="term" value="C:membrane"/>
    <property type="evidence" value="ECO:0007669"/>
    <property type="project" value="UniProtKB-SubCell"/>
</dbReference>
<keyword evidence="8" id="KW-1185">Reference proteome</keyword>
<evidence type="ECO:0000256" key="1">
    <source>
        <dbReference type="ARBA" id="ARBA00004141"/>
    </source>
</evidence>
<dbReference type="GO" id="GO:0030416">
    <property type="term" value="P:methylamine metabolic process"/>
    <property type="evidence" value="ECO:0007669"/>
    <property type="project" value="InterPro"/>
</dbReference>
<gene>
    <name evidence="7" type="ORF">SAMN05421790_103310</name>
</gene>
<evidence type="ECO:0000256" key="4">
    <source>
        <dbReference type="ARBA" id="ARBA00023136"/>
    </source>
</evidence>
<organism evidence="7 8">
    <name type="scientific">Kroppenstedtia eburnea</name>
    <dbReference type="NCBI Taxonomy" id="714067"/>
    <lineage>
        <taxon>Bacteria</taxon>
        <taxon>Bacillati</taxon>
        <taxon>Bacillota</taxon>
        <taxon>Bacilli</taxon>
        <taxon>Bacillales</taxon>
        <taxon>Thermoactinomycetaceae</taxon>
        <taxon>Kroppenstedtia</taxon>
    </lineage>
</organism>
<feature type="transmembrane region" description="Helical" evidence="5">
    <location>
        <begin position="6"/>
        <end position="30"/>
    </location>
</feature>
<evidence type="ECO:0000256" key="3">
    <source>
        <dbReference type="ARBA" id="ARBA00022989"/>
    </source>
</evidence>
<proteinExistence type="predicted"/>
<dbReference type="Pfam" id="PF07291">
    <property type="entry name" value="MauE"/>
    <property type="match status" value="1"/>
</dbReference>
<dbReference type="AlphaFoldDB" id="A0A1N7KWD9"/>
<evidence type="ECO:0000313" key="7">
    <source>
        <dbReference type="EMBL" id="SIS65929.1"/>
    </source>
</evidence>
<reference evidence="8" key="1">
    <citation type="submission" date="2017-01" db="EMBL/GenBank/DDBJ databases">
        <authorList>
            <person name="Varghese N."/>
            <person name="Submissions S."/>
        </authorList>
    </citation>
    <scope>NUCLEOTIDE SEQUENCE [LARGE SCALE GENOMIC DNA]</scope>
    <source>
        <strain evidence="8">DSM 45196</strain>
    </source>
</reference>
<accession>A0A1N7KWD9</accession>
<dbReference type="RefSeq" id="WP_052528687.1">
    <property type="nucleotide sequence ID" value="NZ_CP048103.1"/>
</dbReference>
<evidence type="ECO:0000256" key="2">
    <source>
        <dbReference type="ARBA" id="ARBA00022692"/>
    </source>
</evidence>
<feature type="transmembrane region" description="Helical" evidence="5">
    <location>
        <begin position="117"/>
        <end position="135"/>
    </location>
</feature>
<protein>
    <submittedName>
        <fullName evidence="7">Methylamine utilisation protein MauE</fullName>
    </submittedName>
</protein>
<dbReference type="InterPro" id="IPR009908">
    <property type="entry name" value="Methylamine_util_MauE"/>
</dbReference>
<keyword evidence="4 5" id="KW-0472">Membrane</keyword>
<dbReference type="Proteomes" id="UP000186795">
    <property type="component" value="Unassembled WGS sequence"/>
</dbReference>
<keyword evidence="2 5" id="KW-0812">Transmembrane</keyword>
<name>A0A1N7KWD9_9BACL</name>
<evidence type="ECO:0000259" key="6">
    <source>
        <dbReference type="Pfam" id="PF07291"/>
    </source>
</evidence>
<dbReference type="UniPathway" id="UPA00895"/>
<comment type="subcellular location">
    <subcellularLocation>
        <location evidence="1">Membrane</location>
        <topology evidence="1">Multi-pass membrane protein</topology>
    </subcellularLocation>
</comment>
<feature type="transmembrane region" description="Helical" evidence="5">
    <location>
        <begin position="51"/>
        <end position="70"/>
    </location>
</feature>
<evidence type="ECO:0000313" key="8">
    <source>
        <dbReference type="Proteomes" id="UP000186795"/>
    </source>
</evidence>
<feature type="transmembrane region" description="Helical" evidence="5">
    <location>
        <begin position="147"/>
        <end position="163"/>
    </location>
</feature>